<feature type="region of interest" description="Disordered" evidence="1">
    <location>
        <begin position="311"/>
        <end position="346"/>
    </location>
</feature>
<dbReference type="Gene3D" id="3.30.1540.10">
    <property type="entry name" value="formyl-coa transferase, domain 3"/>
    <property type="match status" value="1"/>
</dbReference>
<evidence type="ECO:0000313" key="2">
    <source>
        <dbReference type="EMBL" id="WVX50941.1"/>
    </source>
</evidence>
<dbReference type="EC" id="2.8.3.19" evidence="2"/>
<dbReference type="EMBL" id="CP143423">
    <property type="protein sequence ID" value="WVX50941.1"/>
    <property type="molecule type" value="Genomic_DNA"/>
</dbReference>
<evidence type="ECO:0000256" key="1">
    <source>
        <dbReference type="SAM" id="MobiDB-lite"/>
    </source>
</evidence>
<gene>
    <name evidence="2" type="primary">yfdE_2</name>
    <name evidence="2" type="ORF">ROLI_040420</name>
</gene>
<name>A0ABZ2BXZ2_9RHOB</name>
<dbReference type="InterPro" id="IPR050509">
    <property type="entry name" value="CoA-transferase_III"/>
</dbReference>
<reference evidence="3" key="2">
    <citation type="submission" date="2024-01" db="EMBL/GenBank/DDBJ databases">
        <title>Roseobacter fucihabitans sp. nov., isolated from the brown alga Fucus spiralis.</title>
        <authorList>
            <person name="Hahnke S."/>
            <person name="Berger M."/>
            <person name="Schlingloff A."/>
            <person name="Athale I."/>
            <person name="Neumann-Schaal M."/>
            <person name="Adenaya A."/>
            <person name="Poehlein A."/>
            <person name="Daniel R."/>
            <person name="Pertersen J."/>
            <person name="Brinkhoff T."/>
        </authorList>
    </citation>
    <scope>NUCLEOTIDE SEQUENCE [LARGE SCALE GENOMIC DNA]</scope>
    <source>
        <strain evidence="3">B14</strain>
    </source>
</reference>
<dbReference type="Gene3D" id="3.40.50.10540">
    <property type="entry name" value="Crotonobetainyl-coa:carnitine coa-transferase, domain 1"/>
    <property type="match status" value="1"/>
</dbReference>
<evidence type="ECO:0000313" key="3">
    <source>
        <dbReference type="Proteomes" id="UP001318682"/>
    </source>
</evidence>
<organism evidence="2 3">
    <name type="scientific">Roseobacter fucihabitans</name>
    <dbReference type="NCBI Taxonomy" id="1537242"/>
    <lineage>
        <taxon>Bacteria</taxon>
        <taxon>Pseudomonadati</taxon>
        <taxon>Pseudomonadota</taxon>
        <taxon>Alphaproteobacteria</taxon>
        <taxon>Rhodobacterales</taxon>
        <taxon>Roseobacteraceae</taxon>
        <taxon>Roseobacter</taxon>
    </lineage>
</organism>
<dbReference type="InterPro" id="IPR023606">
    <property type="entry name" value="CoA-Trfase_III_dom_1_sf"/>
</dbReference>
<dbReference type="PANTHER" id="PTHR48228:SF5">
    <property type="entry name" value="ALPHA-METHYLACYL-COA RACEMASE"/>
    <property type="match status" value="1"/>
</dbReference>
<dbReference type="RefSeq" id="WP_187429569.1">
    <property type="nucleotide sequence ID" value="NZ_CP143423.1"/>
</dbReference>
<dbReference type="SUPFAM" id="SSF89796">
    <property type="entry name" value="CoA-transferase family III (CaiB/BaiF)"/>
    <property type="match status" value="1"/>
</dbReference>
<accession>A0ABZ2BXZ2</accession>
<dbReference type="InterPro" id="IPR003673">
    <property type="entry name" value="CoA-Trfase_fam_III"/>
</dbReference>
<protein>
    <submittedName>
        <fullName evidence="2">Acetyl-CoA:oxalate CoA-transferase</fullName>
        <ecNumber evidence="2">2.8.3.19</ecNumber>
    </submittedName>
</protein>
<keyword evidence="2" id="KW-0808">Transferase</keyword>
<dbReference type="Pfam" id="PF02515">
    <property type="entry name" value="CoA_transf_3"/>
    <property type="match status" value="1"/>
</dbReference>
<dbReference type="PANTHER" id="PTHR48228">
    <property type="entry name" value="SUCCINYL-COA--D-CITRAMALATE COA-TRANSFERASE"/>
    <property type="match status" value="1"/>
</dbReference>
<reference evidence="2 3" key="1">
    <citation type="submission" date="2015-07" db="EMBL/GenBank/DDBJ databases">
        <authorList>
            <person name="Voget S."/>
            <person name="Dogs M."/>
            <person name="Brinkhoff T.H."/>
            <person name="Daniel R."/>
        </authorList>
    </citation>
    <scope>NUCLEOTIDE SEQUENCE [LARGE SCALE GENOMIC DNA]</scope>
    <source>
        <strain evidence="2 3">B14</strain>
    </source>
</reference>
<dbReference type="Proteomes" id="UP001318682">
    <property type="component" value="Chromosome"/>
</dbReference>
<sequence>MSGPLASLSVVEFSGLGPAPLAGQLLVDMGARVITIDRASAPADPTDINRRGKHSVALNLKSSEGRDAAKSLIAKADILIEGFRPGVMERLGLGPLDCDDHLIYGRMTGWGQEGALAQTAGHDINYLAMTGALHAIGPAGHPPVAPLNLVADYGGGAMFLIFGLLSALVERGISGKGQVVDAAMCDGVPAMMGLLHSLQAQGTWRPEREANWLDGGAPFYRCYECADGKSISVGALEPQFFAQLVEKAGLPHPGPTAQNDRARWATDREEFARVFKTKTRDAWVALFEGSDACVAPVLDFREAPLHPRNVERGGFYQDQNVPQASPAPRFSRSAPSRPTSPKPIGADTEAILSDLGYDAAEIARMRATGALT</sequence>
<keyword evidence="3" id="KW-1185">Reference proteome</keyword>
<dbReference type="GO" id="GO:0016740">
    <property type="term" value="F:transferase activity"/>
    <property type="evidence" value="ECO:0007669"/>
    <property type="project" value="UniProtKB-KW"/>
</dbReference>
<proteinExistence type="predicted"/>
<dbReference type="InterPro" id="IPR044855">
    <property type="entry name" value="CoA-Trfase_III_dom3_sf"/>
</dbReference>
<feature type="compositionally biased region" description="Low complexity" evidence="1">
    <location>
        <begin position="322"/>
        <end position="343"/>
    </location>
</feature>